<gene>
    <name evidence="2" type="ORF">EIG99_05065</name>
</gene>
<sequence>MLKKAYILILLSVFLVGCNNTEENTEKEESGNTQENTKKEENSSKQESTGKEDSHTQDYIEKKKLKEITNFDGNSKVVLNNDYKRIILWKNNDKEKYKSILLKKKNTLKIINEKKDEQIYYGNVN</sequence>
<dbReference type="RefSeq" id="WP_069826443.1">
    <property type="nucleotide sequence ID" value="NZ_RQTE01000084.1"/>
</dbReference>
<dbReference type="Proteomes" id="UP000293854">
    <property type="component" value="Unassembled WGS sequence"/>
</dbReference>
<feature type="region of interest" description="Disordered" evidence="1">
    <location>
        <begin position="22"/>
        <end position="59"/>
    </location>
</feature>
<protein>
    <recommendedName>
        <fullName evidence="4">Lipoprotein</fullName>
    </recommendedName>
</protein>
<dbReference type="AlphaFoldDB" id="A0A4V2DWL0"/>
<dbReference type="PROSITE" id="PS51257">
    <property type="entry name" value="PROKAR_LIPOPROTEIN"/>
    <property type="match status" value="1"/>
</dbReference>
<accession>A0A4V2DWL0</accession>
<comment type="caution">
    <text evidence="2">The sequence shown here is derived from an EMBL/GenBank/DDBJ whole genome shotgun (WGS) entry which is preliminary data.</text>
</comment>
<feature type="compositionally biased region" description="Basic and acidic residues" evidence="1">
    <location>
        <begin position="36"/>
        <end position="59"/>
    </location>
</feature>
<proteinExistence type="predicted"/>
<evidence type="ECO:0000256" key="1">
    <source>
        <dbReference type="SAM" id="MobiDB-lite"/>
    </source>
</evidence>
<organism evidence="2 3">
    <name type="scientific">Staphylococcus condimenti</name>
    <dbReference type="NCBI Taxonomy" id="70255"/>
    <lineage>
        <taxon>Bacteria</taxon>
        <taxon>Bacillati</taxon>
        <taxon>Bacillota</taxon>
        <taxon>Bacilli</taxon>
        <taxon>Bacillales</taxon>
        <taxon>Staphylococcaceae</taxon>
        <taxon>Staphylococcus</taxon>
    </lineage>
</organism>
<evidence type="ECO:0000313" key="3">
    <source>
        <dbReference type="Proteomes" id="UP000293854"/>
    </source>
</evidence>
<name>A0A4V2DWL0_9STAP</name>
<dbReference type="EMBL" id="RQTE01000084">
    <property type="protein sequence ID" value="RZI02856.1"/>
    <property type="molecule type" value="Genomic_DNA"/>
</dbReference>
<reference evidence="2 3" key="1">
    <citation type="submission" date="2018-11" db="EMBL/GenBank/DDBJ databases">
        <title>Genomic profiling of Staphylococcus species from a Poultry farm system in KwaZulu-Natal, South Africa.</title>
        <authorList>
            <person name="Amoako D.G."/>
            <person name="Somboro A.M."/>
            <person name="Abia A.L.K."/>
            <person name="Bester L.A."/>
            <person name="Essack S.Y."/>
        </authorList>
    </citation>
    <scope>NUCLEOTIDE SEQUENCE [LARGE SCALE GENOMIC DNA]</scope>
    <source>
        <strain evidence="2 3">SA11</strain>
    </source>
</reference>
<evidence type="ECO:0008006" key="4">
    <source>
        <dbReference type="Google" id="ProtNLM"/>
    </source>
</evidence>
<evidence type="ECO:0000313" key="2">
    <source>
        <dbReference type="EMBL" id="RZI02856.1"/>
    </source>
</evidence>